<dbReference type="Proteomes" id="UP000026907">
    <property type="component" value="Segment"/>
</dbReference>
<evidence type="ECO:0008006" key="3">
    <source>
        <dbReference type="Google" id="ProtNLM"/>
    </source>
</evidence>
<sequence>MFLWERPRYLPDIRLELLADIVTFKSPFTGKTQKVTYATPNWKGTLTVSNISESQLLELKSFVDQVYKDGNIFLIKTYGHSVTANEPIALGPTGNDDFLKTVGWEPNRDIARAGDKISVNDELKVVTAPVRSDGVGSAVISISPRLRKPIAAGDTMKIITQSPKGRFHIRDIYKIKQKVDAMQKGDNIVINFFEDF</sequence>
<proteinExistence type="predicted"/>
<accession>A0A023MHP7</accession>
<evidence type="ECO:0000313" key="2">
    <source>
        <dbReference type="Proteomes" id="UP000026907"/>
    </source>
</evidence>
<protein>
    <recommendedName>
        <fullName evidence="3">Tail assembly protein</fullName>
    </recommendedName>
</protein>
<reference evidence="1 2" key="1">
    <citation type="journal article" date="2014" name="Genome Announc.">
        <title>Complete Genome Sequences of Two Escherichia coli O157:H7 Phages Effective in Limiting Contamination of Food Products.</title>
        <authorList>
            <person name="Hong Y."/>
            <person name="Pan Y."/>
            <person name="Harman N.J."/>
            <person name="Ebner P.D."/>
        </authorList>
    </citation>
    <scope>NUCLEOTIDE SEQUENCE [LARGE SCALE GENOMIC DNA]</scope>
</reference>
<keyword evidence="2" id="KW-1185">Reference proteome</keyword>
<evidence type="ECO:0000313" key="1">
    <source>
        <dbReference type="EMBL" id="AHN83627.1"/>
    </source>
</evidence>
<dbReference type="EMBL" id="KJ190158">
    <property type="protein sequence ID" value="AHN83627.1"/>
    <property type="molecule type" value="Genomic_DNA"/>
</dbReference>
<dbReference type="KEGG" id="vg:19486764"/>
<dbReference type="GeneID" id="19486764"/>
<name>A0A023MHP7_9CAUD</name>
<organism evidence="1 2">
    <name type="scientific">Escherichia phage FFH2</name>
    <dbReference type="NCBI Taxonomy" id="1446490"/>
    <lineage>
        <taxon>Viruses</taxon>
        <taxon>Duplodnaviria</taxon>
        <taxon>Heunggongvirae</taxon>
        <taxon>Uroviricota</taxon>
        <taxon>Caudoviricetes</taxon>
        <taxon>Vequintavirinae</taxon>
        <taxon>Vequintavirus</taxon>
        <taxon>Vequintavirus PDX</taxon>
        <taxon>Vequintavirus FFH2</taxon>
    </lineage>
</organism>
<dbReference type="RefSeq" id="YP_009030948.1">
    <property type="nucleotide sequence ID" value="NC_024134.1"/>
</dbReference>